<gene>
    <name evidence="2" type="ORF">H7849_22520</name>
</gene>
<keyword evidence="1" id="KW-0472">Membrane</keyword>
<keyword evidence="1" id="KW-0812">Transmembrane</keyword>
<dbReference type="AlphaFoldDB" id="A0A7G8BRG1"/>
<feature type="transmembrane region" description="Helical" evidence="1">
    <location>
        <begin position="7"/>
        <end position="25"/>
    </location>
</feature>
<evidence type="ECO:0000313" key="3">
    <source>
        <dbReference type="Proteomes" id="UP000515312"/>
    </source>
</evidence>
<proteinExistence type="predicted"/>
<dbReference type="KEGG" id="adin:H7849_22520"/>
<protein>
    <submittedName>
        <fullName evidence="2">Uncharacterized protein</fullName>
    </submittedName>
</protein>
<dbReference type="Proteomes" id="UP000515312">
    <property type="component" value="Chromosome"/>
</dbReference>
<evidence type="ECO:0000256" key="1">
    <source>
        <dbReference type="SAM" id="Phobius"/>
    </source>
</evidence>
<accession>A0A7G8BRG1</accession>
<name>A0A7G8BRG1_9BACT</name>
<evidence type="ECO:0000313" key="2">
    <source>
        <dbReference type="EMBL" id="QNI35131.1"/>
    </source>
</evidence>
<dbReference type="EMBL" id="CP060394">
    <property type="protein sequence ID" value="QNI35131.1"/>
    <property type="molecule type" value="Genomic_DNA"/>
</dbReference>
<keyword evidence="3" id="KW-1185">Reference proteome</keyword>
<reference evidence="2 3" key="1">
    <citation type="submission" date="2020-08" db="EMBL/GenBank/DDBJ databases">
        <title>Edaphobacter telluris sp. nov. and Acidobacterium dinghuensis sp. nov., two acidobacteria isolated from forest soil.</title>
        <authorList>
            <person name="Fu J."/>
            <person name="Qiu L."/>
        </authorList>
    </citation>
    <scope>NUCLEOTIDE SEQUENCE [LARGE SCALE GENOMIC DNA]</scope>
    <source>
        <strain evidence="2">4Y35</strain>
    </source>
</reference>
<keyword evidence="1" id="KW-1133">Transmembrane helix</keyword>
<organism evidence="2 3">
    <name type="scientific">Alloacidobacterium dinghuense</name>
    <dbReference type="NCBI Taxonomy" id="2763107"/>
    <lineage>
        <taxon>Bacteria</taxon>
        <taxon>Pseudomonadati</taxon>
        <taxon>Acidobacteriota</taxon>
        <taxon>Terriglobia</taxon>
        <taxon>Terriglobales</taxon>
        <taxon>Acidobacteriaceae</taxon>
        <taxon>Alloacidobacterium</taxon>
    </lineage>
</organism>
<sequence length="333" mass="36588">MRRRTRITIGVVVVILLLLLVAFYLRMKAPPEAARLLPESDGIVYLNLRPIRTVTHFDQHPVTHDPDYQSFIDATGIQFERDLDEAAFALHRMPDPAGPNGLVAFSEVFVGHFDGRRLTHYLEGLSTSRENYAGHIIYSIPSDGRTVRVTLPGYDMVAVSNTPTSEQIHSILDRYRTAALPFAGSSLLTDHYEEVPLLSLAWGIGQIGLPFGDSGNVSIFGLKLPITFDSTFIASLRWTGSLRLRIEEIAPTEEAAASSADSLRMLLNFARNAEAAAPGITDAELRPLLDSIQIEHHRDRAVLHATVTPQLLERLVTPPGKMQAPLAPAGGSK</sequence>